<evidence type="ECO:0000256" key="1">
    <source>
        <dbReference type="SAM" id="Phobius"/>
    </source>
</evidence>
<keyword evidence="1" id="KW-0812">Transmembrane</keyword>
<organism evidence="2">
    <name type="scientific">hydrothermal vent metagenome</name>
    <dbReference type="NCBI Taxonomy" id="652676"/>
    <lineage>
        <taxon>unclassified sequences</taxon>
        <taxon>metagenomes</taxon>
        <taxon>ecological metagenomes</taxon>
    </lineage>
</organism>
<gene>
    <name evidence="2" type="ORF">MNB_SV-13-605</name>
</gene>
<keyword evidence="1" id="KW-0472">Membrane</keyword>
<feature type="transmembrane region" description="Helical" evidence="1">
    <location>
        <begin position="30"/>
        <end position="51"/>
    </location>
</feature>
<dbReference type="EMBL" id="FPHM01000097">
    <property type="protein sequence ID" value="SFV66150.1"/>
    <property type="molecule type" value="Genomic_DNA"/>
</dbReference>
<reference evidence="2" key="1">
    <citation type="submission" date="2016-10" db="EMBL/GenBank/DDBJ databases">
        <authorList>
            <person name="de Groot N.N."/>
        </authorList>
    </citation>
    <scope>NUCLEOTIDE SEQUENCE</scope>
</reference>
<accession>A0A1W1CJS0</accession>
<protein>
    <submittedName>
        <fullName evidence="2">Uncharacterized protein</fullName>
    </submittedName>
</protein>
<proteinExistence type="predicted"/>
<feature type="transmembrane region" description="Helical" evidence="1">
    <location>
        <begin position="5"/>
        <end position="24"/>
    </location>
</feature>
<evidence type="ECO:0000313" key="2">
    <source>
        <dbReference type="EMBL" id="SFV66150.1"/>
    </source>
</evidence>
<sequence length="62" mass="6846">MDGFIAFLMFNIAILITFVLEAYYFEGISITPFLLLGGSLIIGASILAEIINSKCEKEVLEE</sequence>
<name>A0A1W1CJS0_9ZZZZ</name>
<keyword evidence="1" id="KW-1133">Transmembrane helix</keyword>
<dbReference type="AlphaFoldDB" id="A0A1W1CJS0"/>